<keyword evidence="10 11" id="KW-0472">Membrane</keyword>
<dbReference type="Gene3D" id="2.30.42.10">
    <property type="match status" value="1"/>
</dbReference>
<dbReference type="InterPro" id="IPR036034">
    <property type="entry name" value="PDZ_sf"/>
</dbReference>
<evidence type="ECO:0000256" key="5">
    <source>
        <dbReference type="ARBA" id="ARBA00022692"/>
    </source>
</evidence>
<dbReference type="Pfam" id="PF02163">
    <property type="entry name" value="Peptidase_M50"/>
    <property type="match status" value="1"/>
</dbReference>
<dbReference type="EC" id="3.4.24.-" evidence="11"/>
<evidence type="ECO:0000256" key="8">
    <source>
        <dbReference type="ARBA" id="ARBA00022989"/>
    </source>
</evidence>
<feature type="transmembrane region" description="Helical" evidence="11">
    <location>
        <begin position="306"/>
        <end position="327"/>
    </location>
</feature>
<evidence type="ECO:0000259" key="13">
    <source>
        <dbReference type="Pfam" id="PF17820"/>
    </source>
</evidence>
<keyword evidence="8 11" id="KW-1133">Transmembrane helix</keyword>
<evidence type="ECO:0000313" key="15">
    <source>
        <dbReference type="Proteomes" id="UP000198597"/>
    </source>
</evidence>
<dbReference type="EMBL" id="FNJM01000003">
    <property type="protein sequence ID" value="SDP25524.1"/>
    <property type="molecule type" value="Genomic_DNA"/>
</dbReference>
<dbReference type="PANTHER" id="PTHR42837">
    <property type="entry name" value="REGULATOR OF SIGMA-E PROTEASE RSEP"/>
    <property type="match status" value="1"/>
</dbReference>
<organism evidence="14 15">
    <name type="scientific">Clostridium gasigenes</name>
    <dbReference type="NCBI Taxonomy" id="94869"/>
    <lineage>
        <taxon>Bacteria</taxon>
        <taxon>Bacillati</taxon>
        <taxon>Bacillota</taxon>
        <taxon>Clostridia</taxon>
        <taxon>Eubacteriales</taxon>
        <taxon>Clostridiaceae</taxon>
        <taxon>Clostridium</taxon>
    </lineage>
</organism>
<evidence type="ECO:0000259" key="12">
    <source>
        <dbReference type="Pfam" id="PF02163"/>
    </source>
</evidence>
<comment type="cofactor">
    <cofactor evidence="1 11">
        <name>Zn(2+)</name>
        <dbReference type="ChEBI" id="CHEBI:29105"/>
    </cofactor>
</comment>
<dbReference type="CDD" id="cd23081">
    <property type="entry name" value="cpPDZ_EcRseP-like"/>
    <property type="match status" value="1"/>
</dbReference>
<evidence type="ECO:0000256" key="7">
    <source>
        <dbReference type="ARBA" id="ARBA00022833"/>
    </source>
</evidence>
<dbReference type="Proteomes" id="UP000198597">
    <property type="component" value="Unassembled WGS sequence"/>
</dbReference>
<evidence type="ECO:0000256" key="3">
    <source>
        <dbReference type="ARBA" id="ARBA00007931"/>
    </source>
</evidence>
<dbReference type="InterPro" id="IPR041489">
    <property type="entry name" value="PDZ_6"/>
</dbReference>
<keyword evidence="4 14" id="KW-0645">Protease</keyword>
<evidence type="ECO:0000256" key="11">
    <source>
        <dbReference type="RuleBase" id="RU362031"/>
    </source>
</evidence>
<evidence type="ECO:0000313" key="14">
    <source>
        <dbReference type="EMBL" id="SDP25524.1"/>
    </source>
</evidence>
<dbReference type="GO" id="GO:0006508">
    <property type="term" value="P:proteolysis"/>
    <property type="evidence" value="ECO:0007669"/>
    <property type="project" value="UniProtKB-KW"/>
</dbReference>
<proteinExistence type="inferred from homology"/>
<evidence type="ECO:0000256" key="2">
    <source>
        <dbReference type="ARBA" id="ARBA00004141"/>
    </source>
</evidence>
<keyword evidence="11" id="KW-0479">Metal-binding</keyword>
<evidence type="ECO:0000256" key="10">
    <source>
        <dbReference type="ARBA" id="ARBA00023136"/>
    </source>
</evidence>
<gene>
    <name evidence="14" type="ORF">SAMN04488529_10367</name>
</gene>
<dbReference type="RefSeq" id="WP_175490818.1">
    <property type="nucleotide sequence ID" value="NZ_FNJM01000003.1"/>
</dbReference>
<feature type="transmembrane region" description="Helical" evidence="11">
    <location>
        <begin position="88"/>
        <end position="110"/>
    </location>
</feature>
<name>A0A1H0R7Q1_9CLOT</name>
<dbReference type="PANTHER" id="PTHR42837:SF2">
    <property type="entry name" value="MEMBRANE METALLOPROTEASE ARASP2, CHLOROPLASTIC-RELATED"/>
    <property type="match status" value="1"/>
</dbReference>
<dbReference type="InterPro" id="IPR004387">
    <property type="entry name" value="Pept_M50_Zn"/>
</dbReference>
<dbReference type="InterPro" id="IPR008915">
    <property type="entry name" value="Peptidase_M50"/>
</dbReference>
<dbReference type="GO" id="GO:0004222">
    <property type="term" value="F:metalloendopeptidase activity"/>
    <property type="evidence" value="ECO:0007669"/>
    <property type="project" value="InterPro"/>
</dbReference>
<accession>A0A1H0R7Q1</accession>
<keyword evidence="9 11" id="KW-0482">Metalloprotease</keyword>
<evidence type="ECO:0000256" key="9">
    <source>
        <dbReference type="ARBA" id="ARBA00023049"/>
    </source>
</evidence>
<keyword evidence="15" id="KW-1185">Reference proteome</keyword>
<dbReference type="CDD" id="cd06163">
    <property type="entry name" value="S2P-M50_PDZ_RseP-like"/>
    <property type="match status" value="1"/>
</dbReference>
<feature type="domain" description="PDZ" evidence="13">
    <location>
        <begin position="120"/>
        <end position="156"/>
    </location>
</feature>
<dbReference type="NCBIfam" id="TIGR00054">
    <property type="entry name" value="RIP metalloprotease RseP"/>
    <property type="match status" value="1"/>
</dbReference>
<evidence type="ECO:0000256" key="1">
    <source>
        <dbReference type="ARBA" id="ARBA00001947"/>
    </source>
</evidence>
<reference evidence="14 15" key="1">
    <citation type="submission" date="2016-10" db="EMBL/GenBank/DDBJ databases">
        <authorList>
            <person name="de Groot N.N."/>
        </authorList>
    </citation>
    <scope>NUCLEOTIDE SEQUENCE [LARGE SCALE GENOMIC DNA]</scope>
    <source>
        <strain evidence="14 15">DSM 12272</strain>
    </source>
</reference>
<comment type="subcellular location">
    <subcellularLocation>
        <location evidence="2">Membrane</location>
        <topology evidence="2">Multi-pass membrane protein</topology>
    </subcellularLocation>
</comment>
<evidence type="ECO:0000256" key="4">
    <source>
        <dbReference type="ARBA" id="ARBA00022670"/>
    </source>
</evidence>
<comment type="similarity">
    <text evidence="3 11">Belongs to the peptidase M50B family.</text>
</comment>
<dbReference type="AlphaFoldDB" id="A0A1H0R7Q1"/>
<dbReference type="Pfam" id="PF17820">
    <property type="entry name" value="PDZ_6"/>
    <property type="match status" value="1"/>
</dbReference>
<keyword evidence="6 11" id="KW-0378">Hydrolase</keyword>
<dbReference type="SUPFAM" id="SSF50156">
    <property type="entry name" value="PDZ domain-like"/>
    <property type="match status" value="1"/>
</dbReference>
<dbReference type="GO" id="GO:0046872">
    <property type="term" value="F:metal ion binding"/>
    <property type="evidence" value="ECO:0007669"/>
    <property type="project" value="UniProtKB-KW"/>
</dbReference>
<feature type="domain" description="Peptidase M50" evidence="12">
    <location>
        <begin position="6"/>
        <end position="319"/>
    </location>
</feature>
<keyword evidence="7 11" id="KW-0862">Zinc</keyword>
<protein>
    <recommendedName>
        <fullName evidence="11">Zinc metalloprotease</fullName>
        <ecNumber evidence="11">3.4.24.-</ecNumber>
    </recommendedName>
</protein>
<evidence type="ECO:0000256" key="6">
    <source>
        <dbReference type="ARBA" id="ARBA00022801"/>
    </source>
</evidence>
<feature type="transmembrane region" description="Helical" evidence="11">
    <location>
        <begin position="259"/>
        <end position="279"/>
    </location>
</feature>
<dbReference type="STRING" id="94869.SAMN04488529_10367"/>
<keyword evidence="5 11" id="KW-0812">Transmembrane</keyword>
<sequence>MYIVFAMLAFSLLIIVHELGHFVMAKVNGIKVEEFAIGMGPKIFSAQGKETKYSIGILPIGGYVKMLGEEEEVEDNKSFSSKSPLRRISVILAGSIMNFLLALVLFTIILSKNGYSLPEVGGVQENTPAYEAGLQNGDKFLNINGDKVFSKDDVAMGIVMSKGNPVDIRFERSGEINEVTITPKIDDESKYLIGVSFVRIENPTFYQGFKQSFKQTETLIVQTFKGLKMLITGKANLKTDVGGPVTIIRLSGEAAKGGILNLMYFTAFISVNLAVFNLLPFPALDGGWTVILLIELITRRKVPDKIVATVNYIGMILLFGFMILITVKDVLFPIKF</sequence>
<dbReference type="GO" id="GO:0016020">
    <property type="term" value="C:membrane"/>
    <property type="evidence" value="ECO:0007669"/>
    <property type="project" value="UniProtKB-SubCell"/>
</dbReference>